<name>A0A816CD42_9BILA</name>
<dbReference type="EMBL" id="CAJOBJ010007119">
    <property type="protein sequence ID" value="CAF4078166.1"/>
    <property type="molecule type" value="Genomic_DNA"/>
</dbReference>
<dbReference type="AlphaFoldDB" id="A0A816CD42"/>
<dbReference type="Gene3D" id="3.10.450.50">
    <property type="match status" value="1"/>
</dbReference>
<evidence type="ECO:0000313" key="2">
    <source>
        <dbReference type="EMBL" id="CAF1620393.1"/>
    </source>
</evidence>
<evidence type="ECO:0000313" key="7">
    <source>
        <dbReference type="EMBL" id="CAF4044828.1"/>
    </source>
</evidence>
<organism evidence="2 11">
    <name type="scientific">Rotaria magnacalcarata</name>
    <dbReference type="NCBI Taxonomy" id="392030"/>
    <lineage>
        <taxon>Eukaryota</taxon>
        <taxon>Metazoa</taxon>
        <taxon>Spiralia</taxon>
        <taxon>Gnathifera</taxon>
        <taxon>Rotifera</taxon>
        <taxon>Eurotatoria</taxon>
        <taxon>Bdelloidea</taxon>
        <taxon>Philodinida</taxon>
        <taxon>Philodinidae</taxon>
        <taxon>Rotaria</taxon>
    </lineage>
</organism>
<dbReference type="Proteomes" id="UP000663855">
    <property type="component" value="Unassembled WGS sequence"/>
</dbReference>
<evidence type="ECO:0000313" key="12">
    <source>
        <dbReference type="Proteomes" id="UP000663866"/>
    </source>
</evidence>
<evidence type="ECO:0000313" key="8">
    <source>
        <dbReference type="EMBL" id="CAF4078166.1"/>
    </source>
</evidence>
<keyword evidence="12" id="KW-1185">Reference proteome</keyword>
<sequence>MSETHKKVVQQFIQALDAHHLHDLDSVLEHYVEKIEHSNIAYKNIEEAREYYFKEHEANPSAQWKIVEYQQDDQYNDTLTARVSRDHHIYHTTYTFSSGGKIEKIHSVPEHHHNAE</sequence>
<comment type="caution">
    <text evidence="2">The sequence shown here is derived from an EMBL/GenBank/DDBJ whole genome shotgun (WGS) entry which is preliminary data.</text>
</comment>
<dbReference type="Proteomes" id="UP000681967">
    <property type="component" value="Unassembled WGS sequence"/>
</dbReference>
<dbReference type="EMBL" id="CAJNOV010014787">
    <property type="protein sequence ID" value="CAF1560605.1"/>
    <property type="molecule type" value="Genomic_DNA"/>
</dbReference>
<accession>A0A816CD42</accession>
<evidence type="ECO:0000313" key="3">
    <source>
        <dbReference type="EMBL" id="CAF1923066.1"/>
    </source>
</evidence>
<dbReference type="Proteomes" id="UP000663866">
    <property type="component" value="Unassembled WGS sequence"/>
</dbReference>
<dbReference type="EMBL" id="CAJNRF010014634">
    <property type="protein sequence ID" value="CAF2158634.1"/>
    <property type="molecule type" value="Genomic_DNA"/>
</dbReference>
<dbReference type="Proteomes" id="UP000663834">
    <property type="component" value="Unassembled WGS sequence"/>
</dbReference>
<gene>
    <name evidence="9" type="ORF">BYL167_LOCUS19585</name>
    <name evidence="1" type="ORF">CJN711_LOCUS31098</name>
    <name evidence="8" type="ORF">GIL414_LOCUS15906</name>
    <name evidence="2" type="ORF">KQP761_LOCUS24588</name>
    <name evidence="3" type="ORF">MBJ925_LOCUS2579</name>
    <name evidence="7" type="ORF">OVN521_LOCUS17618</name>
    <name evidence="6" type="ORF">SMN809_LOCUS6789</name>
    <name evidence="10" type="ORF">UXM345_LOCUS31673</name>
    <name evidence="5" type="ORF">WKI299_LOCUS31883</name>
    <name evidence="4" type="ORF">XDN619_LOCUS10771</name>
</gene>
<dbReference type="Proteomes" id="UP000681720">
    <property type="component" value="Unassembled WGS sequence"/>
</dbReference>
<reference evidence="2" key="1">
    <citation type="submission" date="2021-02" db="EMBL/GenBank/DDBJ databases">
        <authorList>
            <person name="Nowell W R."/>
        </authorList>
    </citation>
    <scope>NUCLEOTIDE SEQUENCE</scope>
</reference>
<evidence type="ECO:0000313" key="4">
    <source>
        <dbReference type="EMBL" id="CAF2062230.1"/>
    </source>
</evidence>
<dbReference type="Proteomes" id="UP000663824">
    <property type="component" value="Unassembled WGS sequence"/>
</dbReference>
<evidence type="ECO:0000313" key="5">
    <source>
        <dbReference type="EMBL" id="CAF2158634.1"/>
    </source>
</evidence>
<dbReference type="EMBL" id="CAJOBG010003085">
    <property type="protein sequence ID" value="CAF4044828.1"/>
    <property type="molecule type" value="Genomic_DNA"/>
</dbReference>
<evidence type="ECO:0000313" key="11">
    <source>
        <dbReference type="Proteomes" id="UP000663834"/>
    </source>
</evidence>
<dbReference type="EMBL" id="CAJNOW010013383">
    <property type="protein sequence ID" value="CAF1620393.1"/>
    <property type="molecule type" value="Genomic_DNA"/>
</dbReference>
<dbReference type="EMBL" id="CAJOBF010009093">
    <property type="protein sequence ID" value="CAF4268537.1"/>
    <property type="molecule type" value="Genomic_DNA"/>
</dbReference>
<dbReference type="EMBL" id="CAJOBI010001879">
    <property type="protein sequence ID" value="CAF3903958.1"/>
    <property type="molecule type" value="Genomic_DNA"/>
</dbReference>
<dbReference type="Proteomes" id="UP000663856">
    <property type="component" value="Unassembled WGS sequence"/>
</dbReference>
<dbReference type="EMBL" id="CAJNRE010000165">
    <property type="protein sequence ID" value="CAF1923066.1"/>
    <property type="molecule type" value="Genomic_DNA"/>
</dbReference>
<dbReference type="EMBL" id="CAJNRG010003998">
    <property type="protein sequence ID" value="CAF2062230.1"/>
    <property type="molecule type" value="Genomic_DNA"/>
</dbReference>
<dbReference type="OrthoDB" id="9982834at2759"/>
<evidence type="ECO:0000313" key="1">
    <source>
        <dbReference type="EMBL" id="CAF1560605.1"/>
    </source>
</evidence>
<evidence type="ECO:0000313" key="9">
    <source>
        <dbReference type="EMBL" id="CAF4110806.1"/>
    </source>
</evidence>
<proteinExistence type="predicted"/>
<dbReference type="InterPro" id="IPR032710">
    <property type="entry name" value="NTF2-like_dom_sf"/>
</dbReference>
<evidence type="ECO:0000313" key="6">
    <source>
        <dbReference type="EMBL" id="CAF3903958.1"/>
    </source>
</evidence>
<dbReference type="Proteomes" id="UP000663842">
    <property type="component" value="Unassembled WGS sequence"/>
</dbReference>
<dbReference type="SUPFAM" id="SSF54427">
    <property type="entry name" value="NTF2-like"/>
    <property type="match status" value="1"/>
</dbReference>
<dbReference type="Proteomes" id="UP000663887">
    <property type="component" value="Unassembled WGS sequence"/>
</dbReference>
<dbReference type="EMBL" id="CAJOBH010008351">
    <property type="protein sequence ID" value="CAF4110806.1"/>
    <property type="molecule type" value="Genomic_DNA"/>
</dbReference>
<protein>
    <submittedName>
        <fullName evidence="2">Uncharacterized protein</fullName>
    </submittedName>
</protein>
<evidence type="ECO:0000313" key="10">
    <source>
        <dbReference type="EMBL" id="CAF4268537.1"/>
    </source>
</evidence>
<dbReference type="Proteomes" id="UP000676336">
    <property type="component" value="Unassembled WGS sequence"/>
</dbReference>